<evidence type="ECO:0000256" key="4">
    <source>
        <dbReference type="ARBA" id="ARBA00022801"/>
    </source>
</evidence>
<dbReference type="SUPFAM" id="SSF143081">
    <property type="entry name" value="BB1717-like"/>
    <property type="match status" value="1"/>
</dbReference>
<keyword evidence="7" id="KW-0456">Lyase</keyword>
<organism evidence="10 11">
    <name type="scientific">Cupriavidus oxalaticus</name>
    <dbReference type="NCBI Taxonomy" id="96344"/>
    <lineage>
        <taxon>Bacteria</taxon>
        <taxon>Pseudomonadati</taxon>
        <taxon>Pseudomonadota</taxon>
        <taxon>Betaproteobacteria</taxon>
        <taxon>Burkholderiales</taxon>
        <taxon>Burkholderiaceae</taxon>
        <taxon>Cupriavidus</taxon>
    </lineage>
</organism>
<keyword evidence="4 8" id="KW-0378">Hydrolase</keyword>
<geneLocation type="plasmid" evidence="10">
    <name>unnamed1</name>
</geneLocation>
<evidence type="ECO:0000256" key="7">
    <source>
        <dbReference type="ARBA" id="ARBA00023239"/>
    </source>
</evidence>
<evidence type="ECO:0000313" key="11">
    <source>
        <dbReference type="Proteomes" id="UP000325743"/>
    </source>
</evidence>
<keyword evidence="6" id="KW-0238">DNA-binding</keyword>
<evidence type="ECO:0000256" key="9">
    <source>
        <dbReference type="SAM" id="Coils"/>
    </source>
</evidence>
<evidence type="ECO:0000256" key="5">
    <source>
        <dbReference type="ARBA" id="ARBA00023124"/>
    </source>
</evidence>
<evidence type="ECO:0000256" key="2">
    <source>
        <dbReference type="ARBA" id="ARBA00022670"/>
    </source>
</evidence>
<dbReference type="EMBL" id="CP032520">
    <property type="protein sequence ID" value="QEZ48791.1"/>
    <property type="molecule type" value="Genomic_DNA"/>
</dbReference>
<reference evidence="10 11" key="1">
    <citation type="submission" date="2018-09" db="EMBL/GenBank/DDBJ databases">
        <title>Complete genome sequence of Cupriavidus oxalaticus T2, a bacterium capable of phenol tolerance and degradation.</title>
        <authorList>
            <person name="Yan J."/>
        </authorList>
    </citation>
    <scope>NUCLEOTIDE SEQUENCE [LARGE SCALE GENOMIC DNA]</scope>
    <source>
        <strain evidence="10 11">T2</strain>
        <plasmid evidence="10 11">unnamed1</plasmid>
    </source>
</reference>
<dbReference type="GO" id="GO:0006508">
    <property type="term" value="P:proteolysis"/>
    <property type="evidence" value="ECO:0007669"/>
    <property type="project" value="UniProtKB-KW"/>
</dbReference>
<gene>
    <name evidence="10" type="ORF">D2917_31425</name>
</gene>
<dbReference type="PANTHER" id="PTHR13604">
    <property type="entry name" value="DC12-RELATED"/>
    <property type="match status" value="1"/>
</dbReference>
<evidence type="ECO:0000256" key="3">
    <source>
        <dbReference type="ARBA" id="ARBA00022763"/>
    </source>
</evidence>
<sequence>MCYSGQIYADYRKFVREFGADMSFEHFLQLFWEKQGDGNWAKLPRAMRSALRSPHNDEERQLADLVAAGDRQYAAALERELFEQKTRLTAAERVLATKPTKKAENDRRIASDKIARAQRNLADLQRAELLDRDSRIFPGHYAPVMVVLGGRRVVIPMRYQCRLPGWTKVMEREKPGTYNARRDNLKKAWRQLYGYKHGIIIATAFFENVARHRLEHRELEKGEKVENVVLEFEPAPRQDMLLACLWSVSKTEGEADLYSFAAITDDPPAEVAAAGHDRCIVPIKHENVEAWLNPNPRYMATLDAILDDRSRPYYEHRMAA</sequence>
<keyword evidence="2 8" id="KW-0645">Protease</keyword>
<dbReference type="PANTHER" id="PTHR13604:SF0">
    <property type="entry name" value="ABASIC SITE PROCESSING PROTEIN HMCES"/>
    <property type="match status" value="1"/>
</dbReference>
<keyword evidence="3" id="KW-0227">DNA damage</keyword>
<accession>A0A5P3VU34</accession>
<dbReference type="Pfam" id="PF02586">
    <property type="entry name" value="SRAP"/>
    <property type="match status" value="1"/>
</dbReference>
<evidence type="ECO:0000256" key="8">
    <source>
        <dbReference type="RuleBase" id="RU364100"/>
    </source>
</evidence>
<keyword evidence="9" id="KW-0175">Coiled coil</keyword>
<dbReference type="GO" id="GO:0106300">
    <property type="term" value="P:protein-DNA covalent cross-linking repair"/>
    <property type="evidence" value="ECO:0007669"/>
    <property type="project" value="InterPro"/>
</dbReference>
<dbReference type="GO" id="GO:0003697">
    <property type="term" value="F:single-stranded DNA binding"/>
    <property type="evidence" value="ECO:0007669"/>
    <property type="project" value="InterPro"/>
</dbReference>
<dbReference type="Proteomes" id="UP000325743">
    <property type="component" value="Plasmid unnamed1"/>
</dbReference>
<protein>
    <recommendedName>
        <fullName evidence="8">Abasic site processing protein</fullName>
        <ecNumber evidence="8">3.4.-.-</ecNumber>
    </recommendedName>
</protein>
<dbReference type="RefSeq" id="WP_151073025.1">
    <property type="nucleotide sequence ID" value="NZ_CP032520.1"/>
</dbReference>
<evidence type="ECO:0000313" key="10">
    <source>
        <dbReference type="EMBL" id="QEZ48791.1"/>
    </source>
</evidence>
<name>A0A5P3VU34_9BURK</name>
<dbReference type="InterPro" id="IPR036590">
    <property type="entry name" value="SRAP-like"/>
</dbReference>
<evidence type="ECO:0000256" key="6">
    <source>
        <dbReference type="ARBA" id="ARBA00023125"/>
    </source>
</evidence>
<comment type="similarity">
    <text evidence="1 8">Belongs to the SOS response-associated peptidase family.</text>
</comment>
<dbReference type="Gene3D" id="3.90.1680.10">
    <property type="entry name" value="SOS response associated peptidase-like"/>
    <property type="match status" value="1"/>
</dbReference>
<dbReference type="AlphaFoldDB" id="A0A5P3VU34"/>
<keyword evidence="5" id="KW-0190">Covalent protein-DNA linkage</keyword>
<dbReference type="GO" id="GO:0016829">
    <property type="term" value="F:lyase activity"/>
    <property type="evidence" value="ECO:0007669"/>
    <property type="project" value="UniProtKB-KW"/>
</dbReference>
<evidence type="ECO:0000256" key="1">
    <source>
        <dbReference type="ARBA" id="ARBA00008136"/>
    </source>
</evidence>
<feature type="coiled-coil region" evidence="9">
    <location>
        <begin position="74"/>
        <end position="127"/>
    </location>
</feature>
<proteinExistence type="inferred from homology"/>
<keyword evidence="10" id="KW-0614">Plasmid</keyword>
<dbReference type="InterPro" id="IPR003738">
    <property type="entry name" value="SRAP"/>
</dbReference>
<dbReference type="GO" id="GO:0008233">
    <property type="term" value="F:peptidase activity"/>
    <property type="evidence" value="ECO:0007669"/>
    <property type="project" value="UniProtKB-KW"/>
</dbReference>
<dbReference type="EC" id="3.4.-.-" evidence="8"/>